<protein>
    <recommendedName>
        <fullName evidence="3">DUF5753 domain-containing protein</fullName>
    </recommendedName>
</protein>
<keyword evidence="2" id="KW-1185">Reference proteome</keyword>
<name>A0ABU2NHI5_9PSEU</name>
<gene>
    <name evidence="1" type="ORF">RM445_28370</name>
</gene>
<evidence type="ECO:0008006" key="3">
    <source>
        <dbReference type="Google" id="ProtNLM"/>
    </source>
</evidence>
<reference evidence="2" key="1">
    <citation type="submission" date="2023-07" db="EMBL/GenBank/DDBJ databases">
        <title>30 novel species of actinomycetes from the DSMZ collection.</title>
        <authorList>
            <person name="Nouioui I."/>
        </authorList>
    </citation>
    <scope>NUCLEOTIDE SEQUENCE [LARGE SCALE GENOMIC DNA]</scope>
    <source>
        <strain evidence="2">DSM 45834</strain>
    </source>
</reference>
<organism evidence="1 2">
    <name type="scientific">Pseudonocardia charpentierae</name>
    <dbReference type="NCBI Taxonomy" id="3075545"/>
    <lineage>
        <taxon>Bacteria</taxon>
        <taxon>Bacillati</taxon>
        <taxon>Actinomycetota</taxon>
        <taxon>Actinomycetes</taxon>
        <taxon>Pseudonocardiales</taxon>
        <taxon>Pseudonocardiaceae</taxon>
        <taxon>Pseudonocardia</taxon>
    </lineage>
</organism>
<comment type="caution">
    <text evidence="1">The sequence shown here is derived from an EMBL/GenBank/DDBJ whole genome shotgun (WGS) entry which is preliminary data.</text>
</comment>
<proteinExistence type="predicted"/>
<evidence type="ECO:0000313" key="1">
    <source>
        <dbReference type="EMBL" id="MDT0353426.1"/>
    </source>
</evidence>
<evidence type="ECO:0000313" key="2">
    <source>
        <dbReference type="Proteomes" id="UP001183202"/>
    </source>
</evidence>
<accession>A0ABU2NHI5</accession>
<dbReference type="Proteomes" id="UP001183202">
    <property type="component" value="Unassembled WGS sequence"/>
</dbReference>
<dbReference type="RefSeq" id="WP_311559940.1">
    <property type="nucleotide sequence ID" value="NZ_JAVREJ010000032.1"/>
</dbReference>
<sequence>MPTRRGELVPITGPDLNVVTAGQPDFTLTEHMARRLVGREEADRLSGLISDILADFDEYQCVPLRKLAAITKFRLYISTTPDRLLAKAINDVRPGDKPRVRELTFSPFQSMDEQGAAEGDVTVFRLFGRASSKLPYAIHDENQLEWLHSVRSDSGGLPESITEEIREKHLSEARAAH</sequence>
<dbReference type="EMBL" id="JAVREJ010000032">
    <property type="protein sequence ID" value="MDT0353426.1"/>
    <property type="molecule type" value="Genomic_DNA"/>
</dbReference>